<dbReference type="SUPFAM" id="SSF51735">
    <property type="entry name" value="NAD(P)-binding Rossmann-fold domains"/>
    <property type="match status" value="1"/>
</dbReference>
<gene>
    <name evidence="3" type="ORF">K9B37_06690</name>
</gene>
<keyword evidence="4" id="KW-1185">Reference proteome</keyword>
<evidence type="ECO:0000313" key="4">
    <source>
        <dbReference type="Proteomes" id="UP000704176"/>
    </source>
</evidence>
<accession>A0ABS7VLM5</accession>
<keyword evidence="2" id="KW-0560">Oxidoreductase</keyword>
<dbReference type="Proteomes" id="UP000704176">
    <property type="component" value="Unassembled WGS sequence"/>
</dbReference>
<dbReference type="EMBL" id="JAIRBM010000004">
    <property type="protein sequence ID" value="MBZ6075975.1"/>
    <property type="molecule type" value="Genomic_DNA"/>
</dbReference>
<dbReference type="Pfam" id="PF13561">
    <property type="entry name" value="adh_short_C2"/>
    <property type="match status" value="1"/>
</dbReference>
<dbReference type="Gene3D" id="3.40.50.720">
    <property type="entry name" value="NAD(P)-binding Rossmann-like Domain"/>
    <property type="match status" value="1"/>
</dbReference>
<evidence type="ECO:0000256" key="1">
    <source>
        <dbReference type="ARBA" id="ARBA00006484"/>
    </source>
</evidence>
<dbReference type="PANTHER" id="PTHR43477">
    <property type="entry name" value="DIHYDROANTICAPSIN 7-DEHYDROGENASE"/>
    <property type="match status" value="1"/>
</dbReference>
<dbReference type="InterPro" id="IPR002347">
    <property type="entry name" value="SDR_fam"/>
</dbReference>
<sequence>MEEAGMRVIVVGATGTIGTAVVAALAGRHEVISVSHSKGERRVDMASPTSIERLFNTIGPFDAVISTAGRAAFKPLMDLTNEDFQLSLSNKLMGQVNLVRIGARFINEGGSFTLTSGVLASEPMPGSAAVSLVNAGIEGFGRAAALEKPRNIRVNVVSPPWVSETLAAMGRDPAGGMPAAQVARAYVHGLEGSGTGEVIDARKFA</sequence>
<proteinExistence type="inferred from homology"/>
<dbReference type="NCBIfam" id="NF005754">
    <property type="entry name" value="PRK07578.1"/>
    <property type="match status" value="1"/>
</dbReference>
<evidence type="ECO:0000256" key="2">
    <source>
        <dbReference type="ARBA" id="ARBA00023002"/>
    </source>
</evidence>
<evidence type="ECO:0000313" key="3">
    <source>
        <dbReference type="EMBL" id="MBZ6075975.1"/>
    </source>
</evidence>
<comment type="caution">
    <text evidence="3">The sequence shown here is derived from an EMBL/GenBank/DDBJ whole genome shotgun (WGS) entry which is preliminary data.</text>
</comment>
<organism evidence="3 4">
    <name type="scientific">Microvirga puerhi</name>
    <dbReference type="NCBI Taxonomy" id="2876078"/>
    <lineage>
        <taxon>Bacteria</taxon>
        <taxon>Pseudomonadati</taxon>
        <taxon>Pseudomonadota</taxon>
        <taxon>Alphaproteobacteria</taxon>
        <taxon>Hyphomicrobiales</taxon>
        <taxon>Methylobacteriaceae</taxon>
        <taxon>Microvirga</taxon>
    </lineage>
</organism>
<dbReference type="PANTHER" id="PTHR43477:SF1">
    <property type="entry name" value="DIHYDROANTICAPSIN 7-DEHYDROGENASE"/>
    <property type="match status" value="1"/>
</dbReference>
<dbReference type="InterPro" id="IPR036291">
    <property type="entry name" value="NAD(P)-bd_dom_sf"/>
</dbReference>
<dbReference type="CDD" id="cd11731">
    <property type="entry name" value="Lin1944_like_SDR_c"/>
    <property type="match status" value="1"/>
</dbReference>
<reference evidence="3 4" key="1">
    <citation type="submission" date="2021-09" db="EMBL/GenBank/DDBJ databases">
        <title>The complete genome sequence of a new microorganism.</title>
        <authorList>
            <person name="Zi Z."/>
        </authorList>
    </citation>
    <scope>NUCLEOTIDE SEQUENCE [LARGE SCALE GENOMIC DNA]</scope>
    <source>
        <strain evidence="3 4">WGZ8</strain>
    </source>
</reference>
<name>A0ABS7VLM5_9HYPH</name>
<protein>
    <submittedName>
        <fullName evidence="3">Short chain dehydrogenase</fullName>
    </submittedName>
</protein>
<dbReference type="InterPro" id="IPR051122">
    <property type="entry name" value="SDR_DHRS6-like"/>
</dbReference>
<comment type="similarity">
    <text evidence="1">Belongs to the short-chain dehydrogenases/reductases (SDR) family.</text>
</comment>
<dbReference type="PRINTS" id="PR00081">
    <property type="entry name" value="GDHRDH"/>
</dbReference>